<sequence length="148" mass="15951">MAVAAVLATVAAPSFQYWLQTQQVNQELEKLEGALREAQREAMRRNQACHVTIPTGSQPTITGNPAACLPTGPRQLENVTLRRSNTMGTVHFGFQGRSGADGVAVISLNQVPSLQRCLQISPGLGLMRTGVYAESDTSGTNPENCRER</sequence>
<dbReference type="Proteomes" id="UP000231057">
    <property type="component" value="Chromosome"/>
</dbReference>
<dbReference type="InterPro" id="IPR045584">
    <property type="entry name" value="Pilin-like"/>
</dbReference>
<reference evidence="3" key="2">
    <citation type="journal article" date="2022" name="Front. Microbiol.">
        <title>Comparative Genomic Analysis Revealed Distinct Molecular Components and Organization of CO2-Concentrating Mechanism in Thermophilic Cyanobacteria.</title>
        <authorList>
            <person name="Tang J."/>
            <person name="Zhou H."/>
            <person name="Yao D."/>
            <person name="Riaz S."/>
            <person name="You D."/>
            <person name="Klepacz-Smolka A."/>
            <person name="Daroch M."/>
        </authorList>
    </citation>
    <scope>NUCLEOTIDE SEQUENCE [LARGE SCALE GENOMIC DNA]</scope>
    <source>
        <strain evidence="3">PCC 6715</strain>
    </source>
</reference>
<reference evidence="2 3" key="1">
    <citation type="submission" date="2016-11" db="EMBL/GenBank/DDBJ databases">
        <title>Complete genome sequence of thermophilic cyanobacteria strain Synechococcus sp. PCC6715.</title>
        <authorList>
            <person name="Tang J."/>
            <person name="Daroch M."/>
            <person name="Liang Y."/>
            <person name="Jiang D."/>
            <person name="Shah M."/>
        </authorList>
    </citation>
    <scope>NUCLEOTIDE SEQUENCE [LARGE SCALE GENOMIC DNA]</scope>
    <source>
        <strain evidence="2 3">PCC 6715</strain>
    </source>
</reference>
<evidence type="ECO:0000313" key="3">
    <source>
        <dbReference type="Proteomes" id="UP000231057"/>
    </source>
</evidence>
<accession>A0A2D2Q4I1</accession>
<dbReference type="AlphaFoldDB" id="A0A2D2Q4I1"/>
<keyword evidence="1" id="KW-0175">Coiled coil</keyword>
<organism evidence="2 3">
    <name type="scientific">Parathermosynechococcus lividus PCC 6715</name>
    <dbReference type="NCBI Taxonomy" id="1917166"/>
    <lineage>
        <taxon>Bacteria</taxon>
        <taxon>Bacillati</taxon>
        <taxon>Cyanobacteriota</taxon>
        <taxon>Cyanophyceae</taxon>
        <taxon>Acaryochloridales</taxon>
        <taxon>Thermosynechococcaceae</taxon>
        <taxon>Parathermosynechococcus</taxon>
    </lineage>
</organism>
<proteinExistence type="predicted"/>
<dbReference type="KEGG" id="slw:BRW62_12530"/>
<feature type="coiled-coil region" evidence="1">
    <location>
        <begin position="21"/>
        <end position="48"/>
    </location>
</feature>
<name>A0A2D2Q4I1_PARLV</name>
<dbReference type="Gene3D" id="3.30.700.10">
    <property type="entry name" value="Glycoprotein, Type 4 Pilin"/>
    <property type="match status" value="1"/>
</dbReference>
<protein>
    <recommendedName>
        <fullName evidence="4">General secretion pathway GspH domain-containing protein</fullName>
    </recommendedName>
</protein>
<dbReference type="SUPFAM" id="SSF54523">
    <property type="entry name" value="Pili subunits"/>
    <property type="match status" value="1"/>
</dbReference>
<evidence type="ECO:0000313" key="2">
    <source>
        <dbReference type="EMBL" id="ATS19416.1"/>
    </source>
</evidence>
<evidence type="ECO:0008006" key="4">
    <source>
        <dbReference type="Google" id="ProtNLM"/>
    </source>
</evidence>
<evidence type="ECO:0000256" key="1">
    <source>
        <dbReference type="SAM" id="Coils"/>
    </source>
</evidence>
<gene>
    <name evidence="2" type="ORF">BRW62_12530</name>
</gene>
<dbReference type="EMBL" id="CP018092">
    <property type="protein sequence ID" value="ATS19416.1"/>
    <property type="molecule type" value="Genomic_DNA"/>
</dbReference>
<keyword evidence="3" id="KW-1185">Reference proteome</keyword>